<dbReference type="PRINTS" id="PR00080">
    <property type="entry name" value="SDRFAMILY"/>
</dbReference>
<dbReference type="Proteomes" id="UP001652624">
    <property type="component" value="Unplaced"/>
</dbReference>
<comment type="similarity">
    <text evidence="1">Belongs to the short-chain dehydrogenases/reductases (SDR) family.</text>
</comment>
<dbReference type="InterPro" id="IPR036291">
    <property type="entry name" value="NAD(P)-bd_dom_sf"/>
</dbReference>
<dbReference type="PANTHER" id="PTHR43943:SF15">
    <property type="entry name" value="DEHYDROGENASE_REDUCTASE MEMBER 2"/>
    <property type="match status" value="1"/>
</dbReference>
<reference evidence="4" key="1">
    <citation type="submission" date="2025-08" db="UniProtKB">
        <authorList>
            <consortium name="RefSeq"/>
        </authorList>
    </citation>
    <scope>IDENTIFICATION</scope>
</reference>
<evidence type="ECO:0000256" key="1">
    <source>
        <dbReference type="ARBA" id="ARBA00006484"/>
    </source>
</evidence>
<evidence type="ECO:0000313" key="3">
    <source>
        <dbReference type="Proteomes" id="UP001652624"/>
    </source>
</evidence>
<accession>A0ABM3WV37</accession>
<dbReference type="InterPro" id="IPR020904">
    <property type="entry name" value="Sc_DH/Rdtase_CS"/>
</dbReference>
<feature type="non-terminal residue" evidence="4">
    <location>
        <position position="1"/>
    </location>
</feature>
<dbReference type="RefSeq" id="XP_060040433.1">
    <property type="nucleotide sequence ID" value="XM_060184450.1"/>
</dbReference>
<keyword evidence="2" id="KW-0560">Oxidoreductase</keyword>
<organism evidence="3 4">
    <name type="scientific">Erinaceus europaeus</name>
    <name type="common">Western European hedgehog</name>
    <dbReference type="NCBI Taxonomy" id="9365"/>
    <lineage>
        <taxon>Eukaryota</taxon>
        <taxon>Metazoa</taxon>
        <taxon>Chordata</taxon>
        <taxon>Craniata</taxon>
        <taxon>Vertebrata</taxon>
        <taxon>Euteleostomi</taxon>
        <taxon>Mammalia</taxon>
        <taxon>Eutheria</taxon>
        <taxon>Laurasiatheria</taxon>
        <taxon>Eulipotyphla</taxon>
        <taxon>Erinaceidae</taxon>
        <taxon>Erinaceinae</taxon>
        <taxon>Erinaceus</taxon>
    </lineage>
</organism>
<gene>
    <name evidence="4" type="primary">LOC103126708</name>
</gene>
<dbReference type="Pfam" id="PF13561">
    <property type="entry name" value="adh_short_C2"/>
    <property type="match status" value="1"/>
</dbReference>
<dbReference type="PRINTS" id="PR00081">
    <property type="entry name" value="GDHRDH"/>
</dbReference>
<proteinExistence type="inferred from homology"/>
<dbReference type="PANTHER" id="PTHR43943">
    <property type="entry name" value="DEHYDROGENASE/REDUCTASE (SDR FAMILY) MEMBER 4"/>
    <property type="match status" value="1"/>
</dbReference>
<dbReference type="InterPro" id="IPR002347">
    <property type="entry name" value="SDR_fam"/>
</dbReference>
<keyword evidence="3" id="KW-1185">Reference proteome</keyword>
<sequence length="284" mass="30176">DALGRAKWGRFGKEEPGLWLTLHSSPYERFLKPLEEGGRTDANTDASAPRIGLAIARRLAQDGAHVVVSSRKQQNVDRAVAALQGEGLSVTGTVCHVGKAEDRERLVATALEHCGGVDFLVCVAGVNPLVGSTLGASEQLWNKILDVNVKSPALLLSRLLPHMEKRGGSAVVLVSSMVAYMPIPKLGAYNTSKTALLGLSKSLAVELAPKGIRVNCLVPGMINTDFSKVKKAIPNLLSNFNELHGLQRFGQPEECAGIVSFLCSPDASYITGENIAVAGFSPKL</sequence>
<dbReference type="SUPFAM" id="SSF51735">
    <property type="entry name" value="NAD(P)-binding Rossmann-fold domains"/>
    <property type="match status" value="1"/>
</dbReference>
<dbReference type="PROSITE" id="PS00061">
    <property type="entry name" value="ADH_SHORT"/>
    <property type="match status" value="1"/>
</dbReference>
<dbReference type="Gene3D" id="3.40.50.720">
    <property type="entry name" value="NAD(P)-binding Rossmann-like Domain"/>
    <property type="match status" value="1"/>
</dbReference>
<evidence type="ECO:0000313" key="4">
    <source>
        <dbReference type="RefSeq" id="XP_060040433.1"/>
    </source>
</evidence>
<dbReference type="GeneID" id="103126708"/>
<evidence type="ECO:0000256" key="2">
    <source>
        <dbReference type="ARBA" id="ARBA00023002"/>
    </source>
</evidence>
<protein>
    <submittedName>
        <fullName evidence="4">Dehydrogenase/reductase SDR family member 2, mitochondrial-like</fullName>
    </submittedName>
</protein>
<name>A0ABM3WV37_ERIEU</name>